<organism evidence="11 12">
    <name type="scientific">Rotaria sordida</name>
    <dbReference type="NCBI Taxonomy" id="392033"/>
    <lineage>
        <taxon>Eukaryota</taxon>
        <taxon>Metazoa</taxon>
        <taxon>Spiralia</taxon>
        <taxon>Gnathifera</taxon>
        <taxon>Rotifera</taxon>
        <taxon>Eurotatoria</taxon>
        <taxon>Bdelloidea</taxon>
        <taxon>Philodinida</taxon>
        <taxon>Philodinidae</taxon>
        <taxon>Rotaria</taxon>
    </lineage>
</organism>
<evidence type="ECO:0000256" key="7">
    <source>
        <dbReference type="ARBA" id="ARBA00022695"/>
    </source>
</evidence>
<keyword evidence="8" id="KW-0843">Virulence</keyword>
<dbReference type="EC" id="2.4.2.31" evidence="10"/>
<evidence type="ECO:0000256" key="9">
    <source>
        <dbReference type="ARBA" id="ARBA00047597"/>
    </source>
</evidence>
<dbReference type="Pfam" id="PF01129">
    <property type="entry name" value="ART"/>
    <property type="match status" value="1"/>
</dbReference>
<dbReference type="Proteomes" id="UP000663889">
    <property type="component" value="Unassembled WGS sequence"/>
</dbReference>
<evidence type="ECO:0000256" key="3">
    <source>
        <dbReference type="ARBA" id="ARBA00022525"/>
    </source>
</evidence>
<evidence type="ECO:0000256" key="5">
    <source>
        <dbReference type="ARBA" id="ARBA00022676"/>
    </source>
</evidence>
<evidence type="ECO:0000256" key="1">
    <source>
        <dbReference type="ARBA" id="ARBA00004613"/>
    </source>
</evidence>
<keyword evidence="10" id="KW-0520">NAD</keyword>
<protein>
    <recommendedName>
        <fullName evidence="10">NAD(P)(+)--arginine ADP-ribosyltransferase</fullName>
        <ecNumber evidence="10">2.4.2.31</ecNumber>
    </recommendedName>
    <alternativeName>
        <fullName evidence="10">Mono(ADP-ribosyl)transferase</fullName>
    </alternativeName>
</protein>
<comment type="similarity">
    <text evidence="2 10">Belongs to the Arg-specific ADP-ribosyltransferase family.</text>
</comment>
<comment type="catalytic activity">
    <reaction evidence="9 10">
        <text>L-arginyl-[protein] + NAD(+) = N(omega)-(ADP-D-ribosyl)-L-arginyl-[protein] + nicotinamide + H(+)</text>
        <dbReference type="Rhea" id="RHEA:19149"/>
        <dbReference type="Rhea" id="RHEA-COMP:10532"/>
        <dbReference type="Rhea" id="RHEA-COMP:15087"/>
        <dbReference type="ChEBI" id="CHEBI:15378"/>
        <dbReference type="ChEBI" id="CHEBI:17154"/>
        <dbReference type="ChEBI" id="CHEBI:29965"/>
        <dbReference type="ChEBI" id="CHEBI:57540"/>
        <dbReference type="ChEBI" id="CHEBI:142554"/>
        <dbReference type="EC" id="2.4.2.31"/>
    </reaction>
</comment>
<dbReference type="SUPFAM" id="SSF56399">
    <property type="entry name" value="ADP-ribosylation"/>
    <property type="match status" value="1"/>
</dbReference>
<keyword evidence="7" id="KW-0548">Nucleotidyltransferase</keyword>
<dbReference type="InterPro" id="IPR050999">
    <property type="entry name" value="ADP-ribosyltransferase_ARG"/>
</dbReference>
<evidence type="ECO:0000256" key="4">
    <source>
        <dbReference type="ARBA" id="ARBA00022656"/>
    </source>
</evidence>
<dbReference type="GO" id="GO:0090729">
    <property type="term" value="F:toxin activity"/>
    <property type="evidence" value="ECO:0007669"/>
    <property type="project" value="UniProtKB-KW"/>
</dbReference>
<reference evidence="11" key="1">
    <citation type="submission" date="2021-02" db="EMBL/GenBank/DDBJ databases">
        <authorList>
            <person name="Nowell W R."/>
        </authorList>
    </citation>
    <scope>NUCLEOTIDE SEQUENCE</scope>
</reference>
<evidence type="ECO:0000256" key="6">
    <source>
        <dbReference type="ARBA" id="ARBA00022679"/>
    </source>
</evidence>
<evidence type="ECO:0000256" key="8">
    <source>
        <dbReference type="ARBA" id="ARBA00023026"/>
    </source>
</evidence>
<keyword evidence="10" id="KW-0521">NADP</keyword>
<dbReference type="Gene3D" id="3.90.176.10">
    <property type="entry name" value="Toxin ADP-ribosyltransferase, Chain A, domain 1"/>
    <property type="match status" value="1"/>
</dbReference>
<dbReference type="GO" id="GO:0005576">
    <property type="term" value="C:extracellular region"/>
    <property type="evidence" value="ECO:0007669"/>
    <property type="project" value="UniProtKB-SubCell"/>
</dbReference>
<comment type="caution">
    <text evidence="11">The sequence shown here is derived from an EMBL/GenBank/DDBJ whole genome shotgun (WGS) entry which is preliminary data.</text>
</comment>
<keyword evidence="5 10" id="KW-0328">Glycosyltransferase</keyword>
<feature type="non-terminal residue" evidence="11">
    <location>
        <position position="255"/>
    </location>
</feature>
<dbReference type="EMBL" id="CAJNOU010008601">
    <property type="protein sequence ID" value="CAF1539191.1"/>
    <property type="molecule type" value="Genomic_DNA"/>
</dbReference>
<comment type="subcellular location">
    <subcellularLocation>
        <location evidence="1">Secreted</location>
    </subcellularLocation>
</comment>
<accession>A0A815W6A8</accession>
<keyword evidence="4" id="KW-0800">Toxin</keyword>
<name>A0A815W6A8_9BILA</name>
<dbReference type="PANTHER" id="PTHR10339">
    <property type="entry name" value="ADP-RIBOSYLTRANSFERASE"/>
    <property type="match status" value="1"/>
</dbReference>
<proteinExistence type="inferred from homology"/>
<dbReference type="PANTHER" id="PTHR10339:SF25">
    <property type="entry name" value="SECRETED EXOENZYME S"/>
    <property type="match status" value="1"/>
</dbReference>
<evidence type="ECO:0000256" key="2">
    <source>
        <dbReference type="ARBA" id="ARBA00009558"/>
    </source>
</evidence>
<dbReference type="GO" id="GO:0016779">
    <property type="term" value="F:nucleotidyltransferase activity"/>
    <property type="evidence" value="ECO:0007669"/>
    <property type="project" value="UniProtKB-KW"/>
</dbReference>
<gene>
    <name evidence="11" type="ORF">SEV965_LOCUS38023</name>
</gene>
<keyword evidence="3" id="KW-0964">Secreted</keyword>
<dbReference type="GO" id="GO:0106274">
    <property type="term" value="F:NAD+-protein-arginine ADP-ribosyltransferase activity"/>
    <property type="evidence" value="ECO:0007669"/>
    <property type="project" value="UniProtKB-EC"/>
</dbReference>
<dbReference type="InterPro" id="IPR000768">
    <property type="entry name" value="ART"/>
</dbReference>
<evidence type="ECO:0000313" key="12">
    <source>
        <dbReference type="Proteomes" id="UP000663889"/>
    </source>
</evidence>
<dbReference type="AlphaFoldDB" id="A0A815W6A8"/>
<evidence type="ECO:0000256" key="10">
    <source>
        <dbReference type="RuleBase" id="RU361228"/>
    </source>
</evidence>
<evidence type="ECO:0000313" key="11">
    <source>
        <dbReference type="EMBL" id="CAF1539191.1"/>
    </source>
</evidence>
<dbReference type="GO" id="GO:0003950">
    <property type="term" value="F:NAD+ poly-ADP-ribosyltransferase activity"/>
    <property type="evidence" value="ECO:0007669"/>
    <property type="project" value="TreeGrafter"/>
</dbReference>
<keyword evidence="6 10" id="KW-0808">Transferase</keyword>
<sequence length="255" mass="28970">MAAGGEGITKSSLRFTDIVGEPSEPIALIHGYEKMPLISLEEAVKPLVSILPDVQYHASIAKKNCKNPDNGLTQDESASIMLYTMEWIPHNQSLYVVLNTTLRLEGRERKLKPWHLYLRLFLNALFRLPTLRITAYRRVRLDLSKHYIKGETIIWWDFSDCTTSVSALESEHFLETTDVRTMFIIQCQTAKDIREHSFVKSEDTVLLMAGTQFKVISCLKQGDLHVIQLEETLPSVSLLQPVPKIVPSHIKPIAT</sequence>